<dbReference type="Pfam" id="PF22324">
    <property type="entry name" value="HTH_91"/>
    <property type="match status" value="1"/>
</dbReference>
<proteinExistence type="predicted"/>
<evidence type="ECO:0000313" key="2">
    <source>
        <dbReference type="EMBL" id="MDG4717796.1"/>
    </source>
</evidence>
<gene>
    <name evidence="2" type="ORF">P7680_02235</name>
</gene>
<evidence type="ECO:0000313" key="3">
    <source>
        <dbReference type="Proteomes" id="UP001529180"/>
    </source>
</evidence>
<organism evidence="2 3">
    <name type="scientific">Thalassospira aquimaris</name>
    <dbReference type="NCBI Taxonomy" id="3037796"/>
    <lineage>
        <taxon>Bacteria</taxon>
        <taxon>Pseudomonadati</taxon>
        <taxon>Pseudomonadota</taxon>
        <taxon>Alphaproteobacteria</taxon>
        <taxon>Rhodospirillales</taxon>
        <taxon>Thalassospiraceae</taxon>
        <taxon>Thalassospira</taxon>
    </lineage>
</organism>
<dbReference type="EMBL" id="JARSBO010000001">
    <property type="protein sequence ID" value="MDG4717796.1"/>
    <property type="molecule type" value="Genomic_DNA"/>
</dbReference>
<name>A0ABT6G6X9_9PROT</name>
<dbReference type="Proteomes" id="UP001529180">
    <property type="component" value="Unassembled WGS sequence"/>
</dbReference>
<comment type="caution">
    <text evidence="2">The sequence shown here is derived from an EMBL/GenBank/DDBJ whole genome shotgun (WGS) entry which is preliminary data.</text>
</comment>
<feature type="domain" description="Winged helix" evidence="1">
    <location>
        <begin position="20"/>
        <end position="92"/>
    </location>
</feature>
<dbReference type="RefSeq" id="WP_114100807.1">
    <property type="nucleotide sequence ID" value="NZ_JARSBO010000001.1"/>
</dbReference>
<reference evidence="2 3" key="1">
    <citation type="submission" date="2023-03" db="EMBL/GenBank/DDBJ databases">
        <title>Strain FZY0004 represents a novel species in the genus Thalassospira isolated from seawater.</title>
        <authorList>
            <person name="Fu Z.-Y."/>
        </authorList>
    </citation>
    <scope>NUCLEOTIDE SEQUENCE [LARGE SCALE GENOMIC DNA]</scope>
    <source>
        <strain evidence="2 3">FZY0004</strain>
    </source>
</reference>
<sequence>MKHPKQTMRFLLPGAGWARVANGRVAWALAELLRAGKRGVTPIDNPGPRWSAYIFTLRTEYGLDIETVNEPHGGPYPGTHARYVLKSRIEVVE</sequence>
<protein>
    <recommendedName>
        <fullName evidence="1">Winged helix domain-containing protein</fullName>
    </recommendedName>
</protein>
<dbReference type="InterPro" id="IPR054382">
    <property type="entry name" value="wHTH_alphaproteobact"/>
</dbReference>
<accession>A0ABT6G6X9</accession>
<evidence type="ECO:0000259" key="1">
    <source>
        <dbReference type="Pfam" id="PF22324"/>
    </source>
</evidence>
<keyword evidence="3" id="KW-1185">Reference proteome</keyword>